<evidence type="ECO:0000313" key="2">
    <source>
        <dbReference type="EMBL" id="KAK3282585.1"/>
    </source>
</evidence>
<dbReference type="AlphaFoldDB" id="A0AAE0GR08"/>
<gene>
    <name evidence="2" type="ORF">CYMTET_9694</name>
</gene>
<comment type="caution">
    <text evidence="2">The sequence shown here is derived from an EMBL/GenBank/DDBJ whole genome shotgun (WGS) entry which is preliminary data.</text>
</comment>
<feature type="region of interest" description="Disordered" evidence="1">
    <location>
        <begin position="83"/>
        <end position="143"/>
    </location>
</feature>
<feature type="compositionally biased region" description="Basic and acidic residues" evidence="1">
    <location>
        <begin position="101"/>
        <end position="110"/>
    </location>
</feature>
<sequence length="237" mass="25966">MLVRQDRHDVGSPLLTLQGSAIQVLLLGAFRAAATAARIRGAQDAPTTRDWSDGEQLTSTSLQDALLAAVQRAYELLGSQWLDRRGDDTPERATAIQQHEPPSEARHDDEPLPLTLPESVPQTAAQQAGEPLPPRTTVQRGALATEVRYGKNEAMEYYYLESTSRNGALPAAIRRVNKLLLSRMVEQQDAPATVNRHGGEPLMPPPPQEILLAAIQRVDELLSHRTTAQQDVNPEPV</sequence>
<protein>
    <submittedName>
        <fullName evidence="2">Uncharacterized protein</fullName>
    </submittedName>
</protein>
<accession>A0AAE0GR08</accession>
<evidence type="ECO:0000256" key="1">
    <source>
        <dbReference type="SAM" id="MobiDB-lite"/>
    </source>
</evidence>
<name>A0AAE0GR08_9CHLO</name>
<evidence type="ECO:0000313" key="3">
    <source>
        <dbReference type="Proteomes" id="UP001190700"/>
    </source>
</evidence>
<proteinExistence type="predicted"/>
<keyword evidence="3" id="KW-1185">Reference proteome</keyword>
<dbReference type="EMBL" id="LGRX02003231">
    <property type="protein sequence ID" value="KAK3282585.1"/>
    <property type="molecule type" value="Genomic_DNA"/>
</dbReference>
<organism evidence="2 3">
    <name type="scientific">Cymbomonas tetramitiformis</name>
    <dbReference type="NCBI Taxonomy" id="36881"/>
    <lineage>
        <taxon>Eukaryota</taxon>
        <taxon>Viridiplantae</taxon>
        <taxon>Chlorophyta</taxon>
        <taxon>Pyramimonadophyceae</taxon>
        <taxon>Pyramimonadales</taxon>
        <taxon>Pyramimonadaceae</taxon>
        <taxon>Cymbomonas</taxon>
    </lineage>
</organism>
<dbReference type="Proteomes" id="UP001190700">
    <property type="component" value="Unassembled WGS sequence"/>
</dbReference>
<reference evidence="2 3" key="1">
    <citation type="journal article" date="2015" name="Genome Biol. Evol.">
        <title>Comparative Genomics of a Bacterivorous Green Alga Reveals Evolutionary Causalities and Consequences of Phago-Mixotrophic Mode of Nutrition.</title>
        <authorList>
            <person name="Burns J.A."/>
            <person name="Paasch A."/>
            <person name="Narechania A."/>
            <person name="Kim E."/>
        </authorList>
    </citation>
    <scope>NUCLEOTIDE SEQUENCE [LARGE SCALE GENOMIC DNA]</scope>
    <source>
        <strain evidence="2 3">PLY_AMNH</strain>
    </source>
</reference>